<evidence type="ECO:0000256" key="5">
    <source>
        <dbReference type="ARBA" id="ARBA00023212"/>
    </source>
</evidence>
<gene>
    <name evidence="9" type="ORF">MAM1_0181c07399</name>
</gene>
<feature type="region of interest" description="Disordered" evidence="6">
    <location>
        <begin position="177"/>
        <end position="211"/>
    </location>
</feature>
<dbReference type="OrthoDB" id="5860513at2759"/>
<dbReference type="PANTHER" id="PTHR19302">
    <property type="entry name" value="GAMMA TUBULIN COMPLEX PROTEIN"/>
    <property type="match status" value="1"/>
</dbReference>
<dbReference type="GO" id="GO:0051225">
    <property type="term" value="P:spindle assembly"/>
    <property type="evidence" value="ECO:0007669"/>
    <property type="project" value="TreeGrafter"/>
</dbReference>
<dbReference type="InterPro" id="IPR041470">
    <property type="entry name" value="GCP_N"/>
</dbReference>
<evidence type="ECO:0000259" key="8">
    <source>
        <dbReference type="Pfam" id="PF17681"/>
    </source>
</evidence>
<dbReference type="GO" id="GO:0005816">
    <property type="term" value="C:spindle pole body"/>
    <property type="evidence" value="ECO:0007669"/>
    <property type="project" value="UniProtKB-ARBA"/>
</dbReference>
<evidence type="ECO:0000256" key="3">
    <source>
        <dbReference type="ARBA" id="ARBA00022490"/>
    </source>
</evidence>
<dbReference type="InterPro" id="IPR007259">
    <property type="entry name" value="GCP"/>
</dbReference>
<accession>A0A0C9LW47</accession>
<keyword evidence="10" id="KW-1185">Reference proteome</keyword>
<dbReference type="Proteomes" id="UP000053815">
    <property type="component" value="Unassembled WGS sequence"/>
</dbReference>
<dbReference type="GO" id="GO:0051321">
    <property type="term" value="P:meiotic cell cycle"/>
    <property type="evidence" value="ECO:0007669"/>
    <property type="project" value="TreeGrafter"/>
</dbReference>
<proteinExistence type="inferred from homology"/>
<protein>
    <submittedName>
        <fullName evidence="9">Gamma-tubulin complex component 3</fullName>
    </submittedName>
</protein>
<feature type="domain" description="Gamma tubulin complex component C-terminal" evidence="7">
    <location>
        <begin position="565"/>
        <end position="872"/>
    </location>
</feature>
<dbReference type="GO" id="GO:0000930">
    <property type="term" value="C:gamma-tubulin complex"/>
    <property type="evidence" value="ECO:0007669"/>
    <property type="project" value="UniProtKB-ARBA"/>
</dbReference>
<feature type="region of interest" description="Disordered" evidence="6">
    <location>
        <begin position="1"/>
        <end position="36"/>
    </location>
</feature>
<dbReference type="GO" id="GO:0007020">
    <property type="term" value="P:microtubule nucleation"/>
    <property type="evidence" value="ECO:0007669"/>
    <property type="project" value="InterPro"/>
</dbReference>
<evidence type="ECO:0000256" key="4">
    <source>
        <dbReference type="ARBA" id="ARBA00022701"/>
    </source>
</evidence>
<dbReference type="Gene3D" id="1.20.120.1900">
    <property type="entry name" value="Gamma-tubulin complex, C-terminal domain"/>
    <property type="match status" value="1"/>
</dbReference>
<evidence type="ECO:0000313" key="10">
    <source>
        <dbReference type="Proteomes" id="UP000053815"/>
    </source>
</evidence>
<comment type="similarity">
    <text evidence="2">Belongs to the TUBGCP family.</text>
</comment>
<sequence>MSYSDINWTQRSRYNDQARSSHSRISLLSTPTEEPSFVRNATTANTTTAHSHLNKTLSKLIDRFDISPRNASLGDIQRQKDRLVDKFSRILSTQLETSIVENENDIANTIHTQLQESRDPEKAHRFGHLYNKLASRQILEKKWSILYLLSLTGELPSSSTSDLSTLDSPRATVSGLQNLHHETPVTAADYLQPPTSRPYDTHSSDSPRNIRRRLATENASPQRESMELDAAPPAVQLARAREAHGRMSEAIYVSEADLLRDLIFLFQGIDGQYIRYDTQLNDHVFTPGIEVSPPITNMVFKLADIGWLYTKVRNFVNDNMDSPTIGLVGQSLCAALQQELTEYYKLIAILEAQVEKQMINNQVTSQSLTLKKLMIWTLDCNQKLRLMSVLVDVCQGQKGGALIAAIHNYTKHGDPFIKNYLTKMLQIVSKPFYEMLERWVYEGELDDPYEEFFVACDRTVPEEELWQSKYTMREDMLPAFLSKELAHKIFSIGKSLNFIRYSCHEDTLAEQHQGTFASTAETPTNTLDKQPFKYGETEQVGKSIEVAYTATSRALLNLLKTKYKLMDHLKALKRYLLLGQGDFIQYLMDILWMNLSKPANTLFRHNLTGILETAIRSCNAQYDDPQILNRLDVRLMEIQKDDLGWDVFSLDYHVDAPINTVFSPTAMHQYLEAFNFLWRLKRVEYTLAAAWRQWVKASREFTQLPELQQDIQFAQLTIQRMIHFIYQLQHYVLFEVLECSWDKLETFIEHKSVDLDSIIAAHNNYLGEITEKGFLTGPKQEALAGKLGSIFNCILQYNIVLEYLYKYATQESLKRSSRGLSDVETMSKIRKRHEDMEDQFTMQVLGFLDVLKSYHDEDLRSLSTRLDYNDFYTKFNDTSQNVNL</sequence>
<dbReference type="Pfam" id="PF17681">
    <property type="entry name" value="GCP_N_terminal"/>
    <property type="match status" value="1"/>
</dbReference>
<evidence type="ECO:0000313" key="9">
    <source>
        <dbReference type="EMBL" id="GAN07895.1"/>
    </source>
</evidence>
<dbReference type="AlphaFoldDB" id="A0A0C9LW47"/>
<dbReference type="GO" id="GO:0000922">
    <property type="term" value="C:spindle pole"/>
    <property type="evidence" value="ECO:0007669"/>
    <property type="project" value="InterPro"/>
</dbReference>
<feature type="compositionally biased region" description="Polar residues" evidence="6">
    <location>
        <begin position="1"/>
        <end position="33"/>
    </location>
</feature>
<keyword evidence="3" id="KW-0963">Cytoplasm</keyword>
<dbReference type="GO" id="GO:0043015">
    <property type="term" value="F:gamma-tubulin binding"/>
    <property type="evidence" value="ECO:0007669"/>
    <property type="project" value="InterPro"/>
</dbReference>
<dbReference type="GO" id="GO:0051011">
    <property type="term" value="F:microtubule minus-end binding"/>
    <property type="evidence" value="ECO:0007669"/>
    <property type="project" value="TreeGrafter"/>
</dbReference>
<evidence type="ECO:0000256" key="6">
    <source>
        <dbReference type="SAM" id="MobiDB-lite"/>
    </source>
</evidence>
<reference evidence="9" key="1">
    <citation type="submission" date="2014-09" db="EMBL/GenBank/DDBJ databases">
        <title>Draft genome sequence of an oleaginous Mucoromycotina fungus Mucor ambiguus NBRC6742.</title>
        <authorList>
            <person name="Takeda I."/>
            <person name="Yamane N."/>
            <person name="Morita T."/>
            <person name="Tamano K."/>
            <person name="Machida M."/>
            <person name="Baker S."/>
            <person name="Koike H."/>
        </authorList>
    </citation>
    <scope>NUCLEOTIDE SEQUENCE</scope>
    <source>
        <strain evidence="9">NBRC 6742</strain>
    </source>
</reference>
<dbReference type="Pfam" id="PF04130">
    <property type="entry name" value="GCP_C_terminal"/>
    <property type="match status" value="1"/>
</dbReference>
<comment type="subcellular location">
    <subcellularLocation>
        <location evidence="1">Cytoplasm</location>
        <location evidence="1">Cytoskeleton</location>
    </subcellularLocation>
</comment>
<evidence type="ECO:0000259" key="7">
    <source>
        <dbReference type="Pfam" id="PF04130"/>
    </source>
</evidence>
<dbReference type="STRING" id="91626.A0A0C9LW47"/>
<dbReference type="GO" id="GO:0031122">
    <property type="term" value="P:cytoplasmic microtubule organization"/>
    <property type="evidence" value="ECO:0007669"/>
    <property type="project" value="TreeGrafter"/>
</dbReference>
<evidence type="ECO:0000256" key="2">
    <source>
        <dbReference type="ARBA" id="ARBA00010337"/>
    </source>
</evidence>
<evidence type="ECO:0000256" key="1">
    <source>
        <dbReference type="ARBA" id="ARBA00004245"/>
    </source>
</evidence>
<dbReference type="EMBL" id="DF836470">
    <property type="protein sequence ID" value="GAN07895.1"/>
    <property type="molecule type" value="Genomic_DNA"/>
</dbReference>
<keyword evidence="4" id="KW-0493">Microtubule</keyword>
<feature type="domain" description="Gamma tubulin complex component protein N-terminal" evidence="8">
    <location>
        <begin position="259"/>
        <end position="562"/>
    </location>
</feature>
<organism evidence="9">
    <name type="scientific">Mucor ambiguus</name>
    <dbReference type="NCBI Taxonomy" id="91626"/>
    <lineage>
        <taxon>Eukaryota</taxon>
        <taxon>Fungi</taxon>
        <taxon>Fungi incertae sedis</taxon>
        <taxon>Mucoromycota</taxon>
        <taxon>Mucoromycotina</taxon>
        <taxon>Mucoromycetes</taxon>
        <taxon>Mucorales</taxon>
        <taxon>Mucorineae</taxon>
        <taxon>Mucoraceae</taxon>
        <taxon>Mucor</taxon>
    </lineage>
</organism>
<name>A0A0C9LW47_9FUNG</name>
<dbReference type="FunFam" id="1.20.120.1900:FF:000003">
    <property type="entry name" value="Gamma-tubulin complex component"/>
    <property type="match status" value="1"/>
</dbReference>
<dbReference type="PANTHER" id="PTHR19302:SF14">
    <property type="entry name" value="GAMMA-TUBULIN COMPLEX COMPONENT 3"/>
    <property type="match status" value="1"/>
</dbReference>
<keyword evidence="5" id="KW-0206">Cytoskeleton</keyword>
<dbReference type="InterPro" id="IPR042241">
    <property type="entry name" value="GCP_C_sf"/>
</dbReference>
<dbReference type="InterPro" id="IPR040457">
    <property type="entry name" value="GCP_C"/>
</dbReference>
<dbReference type="GO" id="GO:0000278">
    <property type="term" value="P:mitotic cell cycle"/>
    <property type="evidence" value="ECO:0007669"/>
    <property type="project" value="TreeGrafter"/>
</dbReference>
<dbReference type="GO" id="GO:0005874">
    <property type="term" value="C:microtubule"/>
    <property type="evidence" value="ECO:0007669"/>
    <property type="project" value="UniProtKB-KW"/>
</dbReference>